<feature type="region of interest" description="Disordered" evidence="1">
    <location>
        <begin position="218"/>
        <end position="487"/>
    </location>
</feature>
<feature type="compositionally biased region" description="Low complexity" evidence="1">
    <location>
        <begin position="27"/>
        <end position="39"/>
    </location>
</feature>
<feature type="compositionally biased region" description="Basic and acidic residues" evidence="1">
    <location>
        <begin position="437"/>
        <end position="453"/>
    </location>
</feature>
<feature type="compositionally biased region" description="Basic and acidic residues" evidence="1">
    <location>
        <begin position="538"/>
        <end position="554"/>
    </location>
</feature>
<feature type="region of interest" description="Disordered" evidence="1">
    <location>
        <begin position="1017"/>
        <end position="1046"/>
    </location>
</feature>
<protein>
    <submittedName>
        <fullName evidence="2">Uncharacterized protein</fullName>
    </submittedName>
</protein>
<evidence type="ECO:0000313" key="2">
    <source>
        <dbReference type="EMBL" id="KAK4320211.1"/>
    </source>
</evidence>
<feature type="region of interest" description="Disordered" evidence="1">
    <location>
        <begin position="705"/>
        <end position="725"/>
    </location>
</feature>
<feature type="compositionally biased region" description="Basic and acidic residues" evidence="1">
    <location>
        <begin position="583"/>
        <end position="598"/>
    </location>
</feature>
<feature type="region of interest" description="Disordered" evidence="1">
    <location>
        <begin position="504"/>
        <end position="637"/>
    </location>
</feature>
<feature type="region of interest" description="Disordered" evidence="1">
    <location>
        <begin position="1146"/>
        <end position="1175"/>
    </location>
</feature>
<feature type="compositionally biased region" description="Polar residues" evidence="1">
    <location>
        <begin position="317"/>
        <end position="353"/>
    </location>
</feature>
<sequence>MPLRPQPLTQTHPHSFHPGSGHGLILHSVPSQHEQQQEPQPLPRQVEDFPQLFQQIQKQLGSSDKQQGSKSFPQNQYQPSSASPDFASPTAQALPNPSHSSSTSTLHSSPSAPQIPTPTSLFPAIIQPLNAPPRPPPSTVQAQSEACYRERNGVESLSSKQSTSNDATLSHPLSNFMGTGPRESRGQPYLEHTLRSGESSNIMIPPNQATSEGAYVDSETAMSGKPEAISNTSGAQLSIPLGDESSTLDDIESTLGSVSSFPDGPVNSQSEREEDTNQSGSQDDNFPDSRPPGAFCIDSLLSDSTQKSPSRLPKIAFTSSVNSVLEQENITLPETSTTENSQQGESQIQTSESDSNDVRSVDETSQSSHSRMENTALKRPIEKDSKDMKNDKNSAIPDMKKVDGESSNRQENEGSDDSTTKGKRNNENSDQSVVQEESEKAKETTSKEVKNPPEENNQPNAKTEEKVSKESPVPVEPHGKEIKAQKSNLSALKMCRVMGRDRFKLSNLEERGPGAHEDSATGRSQSNQLVGLAETLTDGDRQISDKESSIDSFKETSQSQVEKDEGSLTKEGSLDSSQEDSQSSDKEGSQSSAKDGKKSQSLSIKPLKDLMAPEAEKPAKETRKKHSKRKTTDTQKNLAIIPMPSNLILTCTSNMTAPIFTTPSLAGTILLPGDPAMTTSMAFPTVPSLDPSILLSQHPTIEAYTVSGDTGSNTPPTDDPLAIDDKKDDINFVDVKYIPEIENPRESSSPLNPDPFMMEDIKPNVLIPEVVLKTEPEDAEDPSCDDTEDSWNHHSVDIPTTMEESVGDDDDVTHFFEPNECQFVDGRPLKVTCHVCEANVTSRLFKHHLFFGHLQCQYCNRKLVGCDMLNDIKSVKKNTCSRSATKQHSFRRWSLDPIEFLSYYIRRGLVIDRFCKGKQGPPPVSDIILEIERYIGRLSDLAVLSPWKLVIAKCYKYINERKPGGKEGVSGTLASSSSDTRRVWPVANNSINRSNSLTVTKVQKTTVSTTLDVLPQMRQKVARGGTGGETSIQEQEKSLGPAGAERSQWAESLQRQNTKKVKGPPNISCSCSRALTEAILKTVFPRQPNNDYYMVTHYPTHPVPESCPACYAQLDPTIISVNASTHVITAHCLDCNLAIYIAQDPPGTLDPSQSKRKNSPASTSITPPSKVAKFS</sequence>
<dbReference type="EMBL" id="JAWZYT010000684">
    <property type="protein sequence ID" value="KAK4320211.1"/>
    <property type="molecule type" value="Genomic_DNA"/>
</dbReference>
<feature type="compositionally biased region" description="Polar residues" evidence="1">
    <location>
        <begin position="707"/>
        <end position="716"/>
    </location>
</feature>
<feature type="region of interest" description="Disordered" evidence="1">
    <location>
        <begin position="1"/>
        <end position="188"/>
    </location>
</feature>
<feature type="compositionally biased region" description="Basic and acidic residues" evidence="1">
    <location>
        <begin position="379"/>
        <end position="427"/>
    </location>
</feature>
<proteinExistence type="predicted"/>
<organism evidence="2 3">
    <name type="scientific">Petrolisthes manimaculis</name>
    <dbReference type="NCBI Taxonomy" id="1843537"/>
    <lineage>
        <taxon>Eukaryota</taxon>
        <taxon>Metazoa</taxon>
        <taxon>Ecdysozoa</taxon>
        <taxon>Arthropoda</taxon>
        <taxon>Crustacea</taxon>
        <taxon>Multicrustacea</taxon>
        <taxon>Malacostraca</taxon>
        <taxon>Eumalacostraca</taxon>
        <taxon>Eucarida</taxon>
        <taxon>Decapoda</taxon>
        <taxon>Pleocyemata</taxon>
        <taxon>Anomura</taxon>
        <taxon>Galatheoidea</taxon>
        <taxon>Porcellanidae</taxon>
        <taxon>Petrolisthes</taxon>
    </lineage>
</organism>
<dbReference type="AlphaFoldDB" id="A0AAE1UHA3"/>
<name>A0AAE1UHA3_9EUCA</name>
<feature type="compositionally biased region" description="Basic and acidic residues" evidence="1">
    <location>
        <begin position="504"/>
        <end position="520"/>
    </location>
</feature>
<keyword evidence="3" id="KW-1185">Reference proteome</keyword>
<dbReference type="Proteomes" id="UP001292094">
    <property type="component" value="Unassembled WGS sequence"/>
</dbReference>
<accession>A0AAE1UHA3</accession>
<evidence type="ECO:0000256" key="1">
    <source>
        <dbReference type="SAM" id="MobiDB-lite"/>
    </source>
</evidence>
<feature type="compositionally biased region" description="Low complexity" evidence="1">
    <location>
        <begin position="93"/>
        <end position="112"/>
    </location>
</feature>
<reference evidence="2" key="1">
    <citation type="submission" date="2023-11" db="EMBL/GenBank/DDBJ databases">
        <title>Genome assemblies of two species of porcelain crab, Petrolisthes cinctipes and Petrolisthes manimaculis (Anomura: Porcellanidae).</title>
        <authorList>
            <person name="Angst P."/>
        </authorList>
    </citation>
    <scope>NUCLEOTIDE SEQUENCE</scope>
    <source>
        <strain evidence="2">PB745_02</strain>
        <tissue evidence="2">Gill</tissue>
    </source>
</reference>
<feature type="compositionally biased region" description="Polar residues" evidence="1">
    <location>
        <begin position="155"/>
        <end position="177"/>
    </location>
</feature>
<feature type="compositionally biased region" description="Polar residues" evidence="1">
    <location>
        <begin position="52"/>
        <end position="83"/>
    </location>
</feature>
<evidence type="ECO:0000313" key="3">
    <source>
        <dbReference type="Proteomes" id="UP001292094"/>
    </source>
</evidence>
<comment type="caution">
    <text evidence="2">The sequence shown here is derived from an EMBL/GenBank/DDBJ whole genome shotgun (WGS) entry which is preliminary data.</text>
</comment>
<gene>
    <name evidence="2" type="ORF">Pmani_008902</name>
</gene>